<dbReference type="Gene3D" id="1.10.10.10">
    <property type="entry name" value="Winged helix-like DNA-binding domain superfamily/Winged helix DNA-binding domain"/>
    <property type="match status" value="1"/>
</dbReference>
<evidence type="ECO:0000313" key="7">
    <source>
        <dbReference type="Proteomes" id="UP000051084"/>
    </source>
</evidence>
<evidence type="ECO:0000256" key="4">
    <source>
        <dbReference type="ARBA" id="ARBA00023163"/>
    </source>
</evidence>
<evidence type="ECO:0000256" key="3">
    <source>
        <dbReference type="ARBA" id="ARBA00023125"/>
    </source>
</evidence>
<dbReference type="GO" id="GO:0003677">
    <property type="term" value="F:DNA binding"/>
    <property type="evidence" value="ECO:0007669"/>
    <property type="project" value="UniProtKB-KW"/>
</dbReference>
<feature type="domain" description="HTH lysR-type" evidence="5">
    <location>
        <begin position="1"/>
        <end position="58"/>
    </location>
</feature>
<dbReference type="SUPFAM" id="SSF53850">
    <property type="entry name" value="Periplasmic binding protein-like II"/>
    <property type="match status" value="1"/>
</dbReference>
<dbReference type="EMBL" id="AZGC01000054">
    <property type="protein sequence ID" value="KRL92529.1"/>
    <property type="molecule type" value="Genomic_DNA"/>
</dbReference>
<accession>A0A0R1UGJ9</accession>
<gene>
    <name evidence="6" type="ORF">FC21_GL000249</name>
</gene>
<dbReference type="Proteomes" id="UP000051084">
    <property type="component" value="Unassembled WGS sequence"/>
</dbReference>
<dbReference type="AlphaFoldDB" id="A0A0R1UGJ9"/>
<dbReference type="InterPro" id="IPR036390">
    <property type="entry name" value="WH_DNA-bd_sf"/>
</dbReference>
<keyword evidence="4" id="KW-0804">Transcription</keyword>
<organism evidence="6 7">
    <name type="scientific">Limosilactobacillus equigenerosi DSM 18793 = JCM 14505</name>
    <dbReference type="NCBI Taxonomy" id="1423742"/>
    <lineage>
        <taxon>Bacteria</taxon>
        <taxon>Bacillati</taxon>
        <taxon>Bacillota</taxon>
        <taxon>Bacilli</taxon>
        <taxon>Lactobacillales</taxon>
        <taxon>Lactobacillaceae</taxon>
        <taxon>Limosilactobacillus</taxon>
    </lineage>
</organism>
<keyword evidence="3" id="KW-0238">DNA-binding</keyword>
<keyword evidence="2" id="KW-0805">Transcription regulation</keyword>
<dbReference type="STRING" id="417373.GCA_001570685_00876"/>
<evidence type="ECO:0000256" key="2">
    <source>
        <dbReference type="ARBA" id="ARBA00023015"/>
    </source>
</evidence>
<reference evidence="6 7" key="1">
    <citation type="journal article" date="2015" name="Genome Announc.">
        <title>Expanding the biotechnology potential of lactobacilli through comparative genomics of 213 strains and associated genera.</title>
        <authorList>
            <person name="Sun Z."/>
            <person name="Harris H.M."/>
            <person name="McCann A."/>
            <person name="Guo C."/>
            <person name="Argimon S."/>
            <person name="Zhang W."/>
            <person name="Yang X."/>
            <person name="Jeffery I.B."/>
            <person name="Cooney J.C."/>
            <person name="Kagawa T.F."/>
            <person name="Liu W."/>
            <person name="Song Y."/>
            <person name="Salvetti E."/>
            <person name="Wrobel A."/>
            <person name="Rasinkangas P."/>
            <person name="Parkhill J."/>
            <person name="Rea M.C."/>
            <person name="O'Sullivan O."/>
            <person name="Ritari J."/>
            <person name="Douillard F.P."/>
            <person name="Paul Ross R."/>
            <person name="Yang R."/>
            <person name="Briner A.E."/>
            <person name="Felis G.E."/>
            <person name="de Vos W.M."/>
            <person name="Barrangou R."/>
            <person name="Klaenhammer T.R."/>
            <person name="Caufield P.W."/>
            <person name="Cui Y."/>
            <person name="Zhang H."/>
            <person name="O'Toole P.W."/>
        </authorList>
    </citation>
    <scope>NUCLEOTIDE SEQUENCE [LARGE SCALE GENOMIC DNA]</scope>
    <source>
        <strain evidence="6 7">DSM 18793</strain>
    </source>
</reference>
<evidence type="ECO:0000259" key="5">
    <source>
        <dbReference type="PROSITE" id="PS50931"/>
    </source>
</evidence>
<dbReference type="PANTHER" id="PTHR30346">
    <property type="entry name" value="TRANSCRIPTIONAL DUAL REGULATOR HCAR-RELATED"/>
    <property type="match status" value="1"/>
</dbReference>
<proteinExistence type="inferred from homology"/>
<dbReference type="GO" id="GO:0003700">
    <property type="term" value="F:DNA-binding transcription factor activity"/>
    <property type="evidence" value="ECO:0007669"/>
    <property type="project" value="InterPro"/>
</dbReference>
<dbReference type="InterPro" id="IPR005119">
    <property type="entry name" value="LysR_subst-bd"/>
</dbReference>
<dbReference type="GO" id="GO:0032993">
    <property type="term" value="C:protein-DNA complex"/>
    <property type="evidence" value="ECO:0007669"/>
    <property type="project" value="TreeGrafter"/>
</dbReference>
<dbReference type="PANTHER" id="PTHR30346:SF17">
    <property type="entry name" value="LYSR FAMILY TRANSCRIPTIONAL REGULATOR"/>
    <property type="match status" value="1"/>
</dbReference>
<name>A0A0R1UGJ9_9LACO</name>
<evidence type="ECO:0000256" key="1">
    <source>
        <dbReference type="ARBA" id="ARBA00009437"/>
    </source>
</evidence>
<dbReference type="Pfam" id="PF03466">
    <property type="entry name" value="LysR_substrate"/>
    <property type="match status" value="1"/>
</dbReference>
<dbReference type="InterPro" id="IPR000847">
    <property type="entry name" value="LysR_HTH_N"/>
</dbReference>
<dbReference type="Pfam" id="PF00126">
    <property type="entry name" value="HTH_1"/>
    <property type="match status" value="1"/>
</dbReference>
<dbReference type="SUPFAM" id="SSF46785">
    <property type="entry name" value="Winged helix' DNA-binding domain"/>
    <property type="match status" value="1"/>
</dbReference>
<dbReference type="PATRIC" id="fig|1423742.4.peg.263"/>
<keyword evidence="7" id="KW-1185">Reference proteome</keyword>
<protein>
    <submittedName>
        <fullName evidence="6">Transcriptional regulator</fullName>
    </submittedName>
</protein>
<sequence>MELKDLKYFKTLLDVRSYSGAAQQCGVTQPAISTMLKRLEAEMQTTLVTKTAQGIEPTAAGRVVYHRAQELLQLATTLPVEAQRANQQIFRIGYSELAGSDWLVPVINQLDRGGLLGNVTTIQENSHHLERHLLDGKYDAIVFSRLDNEKITGIDSILLKQYQFKIIVSENSPLAQLPEISLHQLQDELFLMRHKRFLSRIAFDQLGRMVNFKPQRHLIVDNLEAMTQLIAQGMGVGFLMDLSIKHLPGVVAIPLIPEEKVYCYSCLGTRHDFVPNDLQQACLKILFD</sequence>
<evidence type="ECO:0000313" key="6">
    <source>
        <dbReference type="EMBL" id="KRL92529.1"/>
    </source>
</evidence>
<dbReference type="RefSeq" id="WP_056995798.1">
    <property type="nucleotide sequence ID" value="NZ_AZGC01000054.1"/>
</dbReference>
<comment type="caution">
    <text evidence="6">The sequence shown here is derived from an EMBL/GenBank/DDBJ whole genome shotgun (WGS) entry which is preliminary data.</text>
</comment>
<dbReference type="CDD" id="cd05466">
    <property type="entry name" value="PBP2_LTTR_substrate"/>
    <property type="match status" value="1"/>
</dbReference>
<comment type="similarity">
    <text evidence="1">Belongs to the LysR transcriptional regulatory family.</text>
</comment>
<dbReference type="Gene3D" id="3.40.190.290">
    <property type="match status" value="1"/>
</dbReference>
<dbReference type="InterPro" id="IPR036388">
    <property type="entry name" value="WH-like_DNA-bd_sf"/>
</dbReference>
<dbReference type="OrthoDB" id="9803735at2"/>
<dbReference type="PROSITE" id="PS50931">
    <property type="entry name" value="HTH_LYSR"/>
    <property type="match status" value="1"/>
</dbReference>